<dbReference type="PROSITE" id="PS51192">
    <property type="entry name" value="HELICASE_ATP_BIND_1"/>
    <property type="match status" value="1"/>
</dbReference>
<dbReference type="SUPFAM" id="SSF52540">
    <property type="entry name" value="P-loop containing nucleoside triphosphate hydrolases"/>
    <property type="match status" value="1"/>
</dbReference>
<feature type="domain" description="Helicase C-terminal" evidence="3">
    <location>
        <begin position="211"/>
        <end position="292"/>
    </location>
</feature>
<proteinExistence type="predicted"/>
<dbReference type="Gene3D" id="3.40.50.300">
    <property type="entry name" value="P-loop containing nucleotide triphosphate hydrolases"/>
    <property type="match status" value="1"/>
</dbReference>
<dbReference type="Gene3D" id="3.40.50.10810">
    <property type="entry name" value="Tandem AAA-ATPase domain"/>
    <property type="match status" value="1"/>
</dbReference>
<dbReference type="InterPro" id="IPR000330">
    <property type="entry name" value="SNF2_N"/>
</dbReference>
<comment type="caution">
    <text evidence="4">The sequence shown here is derived from an EMBL/GenBank/DDBJ whole genome shotgun (WGS) entry which is preliminary data.</text>
</comment>
<dbReference type="Pfam" id="PF00176">
    <property type="entry name" value="SNF2-rel_dom"/>
    <property type="match status" value="1"/>
</dbReference>
<dbReference type="InterPro" id="IPR001650">
    <property type="entry name" value="Helicase_C-like"/>
</dbReference>
<name>X1ML49_9ZZZZ</name>
<dbReference type="Pfam" id="PF00271">
    <property type="entry name" value="Helicase_C"/>
    <property type="match status" value="1"/>
</dbReference>
<dbReference type="InterPro" id="IPR049730">
    <property type="entry name" value="SNF2/RAD54-like_C"/>
</dbReference>
<evidence type="ECO:0008006" key="5">
    <source>
        <dbReference type="Google" id="ProtNLM"/>
    </source>
</evidence>
<dbReference type="PANTHER" id="PTHR10799">
    <property type="entry name" value="SNF2/RAD54 HELICASE FAMILY"/>
    <property type="match status" value="1"/>
</dbReference>
<feature type="non-terminal residue" evidence="4">
    <location>
        <position position="1"/>
    </location>
</feature>
<keyword evidence="1" id="KW-0378">Hydrolase</keyword>
<dbReference type="AlphaFoldDB" id="X1ML49"/>
<gene>
    <name evidence="4" type="ORF">S06H3_19567</name>
</gene>
<dbReference type="InterPro" id="IPR027417">
    <property type="entry name" value="P-loop_NTPase"/>
</dbReference>
<evidence type="ECO:0000313" key="4">
    <source>
        <dbReference type="EMBL" id="GAI07084.1"/>
    </source>
</evidence>
<evidence type="ECO:0000259" key="2">
    <source>
        <dbReference type="PROSITE" id="PS51192"/>
    </source>
</evidence>
<reference evidence="4" key="1">
    <citation type="journal article" date="2014" name="Front. Microbiol.">
        <title>High frequency of phylogenetically diverse reductive dehalogenase-homologous genes in deep subseafloor sedimentary metagenomes.</title>
        <authorList>
            <person name="Kawai M."/>
            <person name="Futagami T."/>
            <person name="Toyoda A."/>
            <person name="Takaki Y."/>
            <person name="Nishi S."/>
            <person name="Hori S."/>
            <person name="Arai W."/>
            <person name="Tsubouchi T."/>
            <person name="Morono Y."/>
            <person name="Uchiyama I."/>
            <person name="Ito T."/>
            <person name="Fujiyama A."/>
            <person name="Inagaki F."/>
            <person name="Takami H."/>
        </authorList>
    </citation>
    <scope>NUCLEOTIDE SEQUENCE</scope>
    <source>
        <strain evidence="4">Expedition CK06-06</strain>
    </source>
</reference>
<accession>X1ML49</accession>
<organism evidence="4">
    <name type="scientific">marine sediment metagenome</name>
    <dbReference type="NCBI Taxonomy" id="412755"/>
    <lineage>
        <taxon>unclassified sequences</taxon>
        <taxon>metagenomes</taxon>
        <taxon>ecological metagenomes</taxon>
    </lineage>
</organism>
<feature type="non-terminal residue" evidence="4">
    <location>
        <position position="292"/>
    </location>
</feature>
<sequence length="292" mass="34609">SLYDKNIFWNIVNYETFRRDFQYARKKIWDVIILDEAQRIKNFRAKISKNVKKLKSRFKYALTGTPIENRLEELYSIMQFINPKVLRSWVWFDSTFIKRGFFRNILGYKHLGRIKGMMRSWLIRHQKELLPGELPQMVETFIFPELTKAQAKIYDGIVMGLKEFLENLPKKKLNKIINSETFAKFIYLRQIVNCSNLVVPDEKIHSSKLEELKKILKDILPQKILIFSRFRKMIDIIEKELKYKCLRITGKEKGKLRARYQGLFNSSCKHSVMLLTEAGELGLNLQGASFVI</sequence>
<protein>
    <recommendedName>
        <fullName evidence="5">Helicase ATP-binding domain-containing protein</fullName>
    </recommendedName>
</protein>
<dbReference type="InterPro" id="IPR014001">
    <property type="entry name" value="Helicase_ATP-bd"/>
</dbReference>
<feature type="domain" description="Helicase ATP-binding" evidence="2">
    <location>
        <begin position="1"/>
        <end position="84"/>
    </location>
</feature>
<dbReference type="InterPro" id="IPR038718">
    <property type="entry name" value="SNF2-like_sf"/>
</dbReference>
<evidence type="ECO:0000256" key="1">
    <source>
        <dbReference type="ARBA" id="ARBA00022801"/>
    </source>
</evidence>
<dbReference type="GO" id="GO:0016787">
    <property type="term" value="F:hydrolase activity"/>
    <property type="evidence" value="ECO:0007669"/>
    <property type="project" value="UniProtKB-KW"/>
</dbReference>
<evidence type="ECO:0000259" key="3">
    <source>
        <dbReference type="PROSITE" id="PS51194"/>
    </source>
</evidence>
<dbReference type="GO" id="GO:0005524">
    <property type="term" value="F:ATP binding"/>
    <property type="evidence" value="ECO:0007669"/>
    <property type="project" value="InterPro"/>
</dbReference>
<dbReference type="EMBL" id="BARV01010030">
    <property type="protein sequence ID" value="GAI07084.1"/>
    <property type="molecule type" value="Genomic_DNA"/>
</dbReference>
<dbReference type="PROSITE" id="PS51194">
    <property type="entry name" value="HELICASE_CTER"/>
    <property type="match status" value="1"/>
</dbReference>
<dbReference type="CDD" id="cd18793">
    <property type="entry name" value="SF2_C_SNF"/>
    <property type="match status" value="1"/>
</dbReference>